<dbReference type="InterPro" id="IPR046470">
    <property type="entry name" value="SAM_HAT_C"/>
</dbReference>
<name>A0A7V0Q6K0_UNCW3</name>
<sequence>MERNTLRSKSSLVVILTDFGSRSPFPGIMKGVMLTINPELKFVDLSNDITPYNVMEALFILKHSLYYFPDGSIFLVVVDPGVGSDRKGLIVKTKKHVFVAPDNGVLSFLFDTNPEVWEITYKPERLSKTFHGRDIFAPVVAKLSLGVDPGTLGKRYYNPVKIKIPEPEIKKDKILGRVIFIDNFGNCTTNIEQKYLHEIPRALIIKNQHIEKFVSSYSEAKEGEPIMIINSFGFLEIAINQGNASKTLGIESGDKVILLISPSSSSQTPPGQG</sequence>
<dbReference type="SUPFAM" id="SSF101852">
    <property type="entry name" value="Bacterial fluorinating enzyme, C-terminal domain"/>
    <property type="match status" value="1"/>
</dbReference>
<dbReference type="InterPro" id="IPR002747">
    <property type="entry name" value="SAM_OH_AdoTrfase"/>
</dbReference>
<comment type="caution">
    <text evidence="5">The sequence shown here is derived from an EMBL/GenBank/DDBJ whole genome shotgun (WGS) entry which is preliminary data.</text>
</comment>
<dbReference type="EMBL" id="DRDR01000141">
    <property type="protein sequence ID" value="HDL60460.1"/>
    <property type="molecule type" value="Genomic_DNA"/>
</dbReference>
<dbReference type="Gene3D" id="2.40.30.90">
    <property type="entry name" value="Bacterial fluorinating enzyme like"/>
    <property type="match status" value="1"/>
</dbReference>
<dbReference type="PIRSF" id="PIRSF006779">
    <property type="entry name" value="UCP006779"/>
    <property type="match status" value="1"/>
</dbReference>
<dbReference type="SUPFAM" id="SSF102522">
    <property type="entry name" value="Bacterial fluorinating enzyme, N-terminal domain"/>
    <property type="match status" value="1"/>
</dbReference>
<reference evidence="5" key="1">
    <citation type="journal article" date="2020" name="mSystems">
        <title>Genome- and Community-Level Interaction Insights into Carbon Utilization and Element Cycling Functions of Hydrothermarchaeota in Hydrothermal Sediment.</title>
        <authorList>
            <person name="Zhou Z."/>
            <person name="Liu Y."/>
            <person name="Xu W."/>
            <person name="Pan J."/>
            <person name="Luo Z.H."/>
            <person name="Li M."/>
        </authorList>
    </citation>
    <scope>NUCLEOTIDE SEQUENCE [LARGE SCALE GENOMIC DNA]</scope>
    <source>
        <strain evidence="5">HyVt-28</strain>
    </source>
</reference>
<dbReference type="InterPro" id="IPR046469">
    <property type="entry name" value="SAM_HAT_N"/>
</dbReference>
<dbReference type="InterPro" id="IPR023228">
    <property type="entry name" value="SAM_OH_AdoTrfase_N_sf"/>
</dbReference>
<evidence type="ECO:0000259" key="4">
    <source>
        <dbReference type="Pfam" id="PF20257"/>
    </source>
</evidence>
<dbReference type="Pfam" id="PF20257">
    <property type="entry name" value="SAM_HAT_C"/>
    <property type="match status" value="1"/>
</dbReference>
<dbReference type="Gene3D" id="3.40.50.10790">
    <property type="entry name" value="S-adenosyl-l-methionine hydroxide adenosyltransferase, N-terminal"/>
    <property type="match status" value="1"/>
</dbReference>
<dbReference type="PANTHER" id="PTHR35092:SF1">
    <property type="entry name" value="CHLORINASE MJ1651"/>
    <property type="match status" value="1"/>
</dbReference>
<dbReference type="Pfam" id="PF01887">
    <property type="entry name" value="SAM_HAT_N"/>
    <property type="match status" value="1"/>
</dbReference>
<evidence type="ECO:0008006" key="6">
    <source>
        <dbReference type="Google" id="ProtNLM"/>
    </source>
</evidence>
<organism evidence="5">
    <name type="scientific">candidate division WOR-3 bacterium</name>
    <dbReference type="NCBI Taxonomy" id="2052148"/>
    <lineage>
        <taxon>Bacteria</taxon>
        <taxon>Bacteria division WOR-3</taxon>
    </lineage>
</organism>
<protein>
    <recommendedName>
        <fullName evidence="6">SAM-dependent chlorinase/fluorinase</fullName>
    </recommendedName>
</protein>
<proteinExistence type="inferred from homology"/>
<comment type="similarity">
    <text evidence="2">Belongs to the SAM hydrolase / SAM-dependent halogenase family.</text>
</comment>
<dbReference type="Proteomes" id="UP000886381">
    <property type="component" value="Unassembled WGS sequence"/>
</dbReference>
<accession>A0A7V0Q6K0</accession>
<dbReference type="AlphaFoldDB" id="A0A7V0Q6K0"/>
<evidence type="ECO:0000313" key="5">
    <source>
        <dbReference type="EMBL" id="HDL60460.1"/>
    </source>
</evidence>
<evidence type="ECO:0000259" key="3">
    <source>
        <dbReference type="Pfam" id="PF01887"/>
    </source>
</evidence>
<evidence type="ECO:0000256" key="1">
    <source>
        <dbReference type="ARBA" id="ARBA00022691"/>
    </source>
</evidence>
<dbReference type="PANTHER" id="PTHR35092">
    <property type="entry name" value="CHLORINASE MJ1651"/>
    <property type="match status" value="1"/>
</dbReference>
<feature type="domain" description="S-adenosyl-l-methionine hydroxide adenosyltransferase N-terminal" evidence="3">
    <location>
        <begin position="13"/>
        <end position="152"/>
    </location>
</feature>
<keyword evidence="1" id="KW-0949">S-adenosyl-L-methionine</keyword>
<gene>
    <name evidence="5" type="ORF">ENH14_03285</name>
</gene>
<evidence type="ECO:0000256" key="2">
    <source>
        <dbReference type="ARBA" id="ARBA00024035"/>
    </source>
</evidence>
<dbReference type="InterPro" id="IPR023227">
    <property type="entry name" value="SAM_OH_AdoTrfase_C_sf"/>
</dbReference>
<feature type="domain" description="S-adenosyl-l-methionine hydroxide adenosyltransferase C-terminal" evidence="4">
    <location>
        <begin position="176"/>
        <end position="256"/>
    </location>
</feature>